<reference evidence="3" key="1">
    <citation type="submission" date="2016-08" db="EMBL/GenBank/DDBJ databases">
        <title>Complete genome of Cloacibacillus porcorum.</title>
        <authorList>
            <person name="Looft T."/>
            <person name="Bayles D.O."/>
            <person name="Alt D.P."/>
        </authorList>
    </citation>
    <scope>NUCLEOTIDE SEQUENCE [LARGE SCALE GENOMIC DNA]</scope>
    <source>
        <strain evidence="3">CL-84</strain>
    </source>
</reference>
<organism evidence="3 4">
    <name type="scientific">Cloacibacillus porcorum</name>
    <dbReference type="NCBI Taxonomy" id="1197717"/>
    <lineage>
        <taxon>Bacteria</taxon>
        <taxon>Thermotogati</taxon>
        <taxon>Synergistota</taxon>
        <taxon>Synergistia</taxon>
        <taxon>Synergistales</taxon>
        <taxon>Synergistaceae</taxon>
        <taxon>Cloacibacillus</taxon>
    </lineage>
</organism>
<dbReference type="PANTHER" id="PTHR30501:SF2">
    <property type="entry name" value="UPF0597 PROTEIN YHAM"/>
    <property type="match status" value="1"/>
</dbReference>
<dbReference type="GO" id="GO:0080146">
    <property type="term" value="F:L-cysteine desulfhydrase activity"/>
    <property type="evidence" value="ECO:0007669"/>
    <property type="project" value="TreeGrafter"/>
</dbReference>
<dbReference type="PANTHER" id="PTHR30501">
    <property type="entry name" value="UPF0597 PROTEIN YHAM"/>
    <property type="match status" value="1"/>
</dbReference>
<dbReference type="STRING" id="1197717.BED41_00970"/>
<evidence type="ECO:0000259" key="2">
    <source>
        <dbReference type="Pfam" id="PF03313"/>
    </source>
</evidence>
<comment type="similarity">
    <text evidence="1">Belongs to the UPF0597 family.</text>
</comment>
<keyword evidence="4" id="KW-1185">Reference proteome</keyword>
<gene>
    <name evidence="3" type="ORF">BED41_00970</name>
</gene>
<evidence type="ECO:0000313" key="3">
    <source>
        <dbReference type="EMBL" id="ANZ43797.1"/>
    </source>
</evidence>
<dbReference type="RefSeq" id="WP_066741930.1">
    <property type="nucleotide sequence ID" value="NZ_CP016757.1"/>
</dbReference>
<accession>A0A1B2I1I3</accession>
<evidence type="ECO:0000313" key="4">
    <source>
        <dbReference type="Proteomes" id="UP000093044"/>
    </source>
</evidence>
<dbReference type="AlphaFoldDB" id="A0A1B2I1I3"/>
<dbReference type="GeneID" id="83056422"/>
<dbReference type="InterPro" id="IPR005130">
    <property type="entry name" value="Ser_deHydtase-like_asu"/>
</dbReference>
<sequence>MLTLKEFLRSEVKPALGCTEPGAVALAVARACAELPGRDDIAAVRVTVSSSIYKNGMAVGIPGTKGARGNAIAAAMGAICGDASLGLEVLRNSTLEDVAKAEAWVRDERVSIYCDPDRSGVYVLASVFTPGHKAVCLIENSHSNVVKTVLDNETTYEAERKGSSASGFDDGFPQTLQEALAMADEIDAEDVKFIWDGINMNYKVAEGGFRSPQECSSCGACLQGSKFGLTLLEIDQDCGCNKVPAAMEIRSTCAAAAEARMSGILLPVMSSAGSGNHGITAILPVAVLGRRTGKSVEEIAKAVAVSHIATSFVKHNLGRLSPVCGCSVAAGAGAAAGMTYLMGGSYDQICTAMSLLLANIAGMLCDGAKESCALKVGAAATEAYYAMEWALMGQRLAVPQGVFGETIEETVENVGRISREGMRTVDRVMIEILDKRHRPSSVAF</sequence>
<dbReference type="PIRSF" id="PIRSF006054">
    <property type="entry name" value="UCP006054"/>
    <property type="match status" value="1"/>
</dbReference>
<protein>
    <recommendedName>
        <fullName evidence="1">UPF0597 protein BED41_00970</fullName>
    </recommendedName>
</protein>
<evidence type="ECO:0000256" key="1">
    <source>
        <dbReference type="HAMAP-Rule" id="MF_01845"/>
    </source>
</evidence>
<feature type="domain" description="Serine dehydratase-like alpha subunit" evidence="2">
    <location>
        <begin position="145"/>
        <end position="430"/>
    </location>
</feature>
<dbReference type="Pfam" id="PF03313">
    <property type="entry name" value="SDH_alpha"/>
    <property type="match status" value="1"/>
</dbReference>
<name>A0A1B2I1I3_9BACT</name>
<proteinExistence type="inferred from homology"/>
<dbReference type="Proteomes" id="UP000093044">
    <property type="component" value="Chromosome"/>
</dbReference>
<dbReference type="EMBL" id="CP016757">
    <property type="protein sequence ID" value="ANZ43797.1"/>
    <property type="molecule type" value="Genomic_DNA"/>
</dbReference>
<dbReference type="GO" id="GO:0019450">
    <property type="term" value="P:L-cysteine catabolic process to pyruvate"/>
    <property type="evidence" value="ECO:0007669"/>
    <property type="project" value="TreeGrafter"/>
</dbReference>
<dbReference type="InterPro" id="IPR021144">
    <property type="entry name" value="UPF0597"/>
</dbReference>
<dbReference type="HAMAP" id="MF_01845">
    <property type="entry name" value="UPF0597"/>
    <property type="match status" value="1"/>
</dbReference>
<dbReference type="OrthoDB" id="41906at2"/>
<dbReference type="KEGG" id="cpor:BED41_00970"/>